<keyword evidence="7" id="KW-0472">Membrane</keyword>
<dbReference type="SMART" id="SM00382">
    <property type="entry name" value="AAA"/>
    <property type="match status" value="1"/>
</dbReference>
<dbReference type="SUPFAM" id="SSF52540">
    <property type="entry name" value="P-loop containing nucleoside triphosphate hydrolases"/>
    <property type="match status" value="1"/>
</dbReference>
<feature type="domain" description="ABC transporter" evidence="8">
    <location>
        <begin position="6"/>
        <end position="253"/>
    </location>
</feature>
<dbReference type="InterPro" id="IPR003593">
    <property type="entry name" value="AAA+_ATPase"/>
</dbReference>
<reference evidence="9 10" key="1">
    <citation type="submission" date="2024-01" db="EMBL/GenBank/DDBJ databases">
        <title>Uliginosibacterium soil sp. nov.</title>
        <authorList>
            <person name="Lv Y."/>
        </authorList>
    </citation>
    <scope>NUCLEOTIDE SEQUENCE [LARGE SCALE GENOMIC DNA]</scope>
    <source>
        <strain evidence="9 10">H3</strain>
    </source>
</reference>
<dbReference type="InterPro" id="IPR017871">
    <property type="entry name" value="ABC_transporter-like_CS"/>
</dbReference>
<name>A0ABU6K616_9RHOO</name>
<dbReference type="EMBL" id="JAYXHS010000002">
    <property type="protein sequence ID" value="MEC5386430.1"/>
    <property type="molecule type" value="Genomic_DNA"/>
</dbReference>
<dbReference type="InterPro" id="IPR013563">
    <property type="entry name" value="Oligopep_ABC_C"/>
</dbReference>
<dbReference type="PROSITE" id="PS50893">
    <property type="entry name" value="ABC_TRANSPORTER_2"/>
    <property type="match status" value="1"/>
</dbReference>
<accession>A0ABU6K616</accession>
<keyword evidence="5" id="KW-0547">Nucleotide-binding</keyword>
<dbReference type="InterPro" id="IPR003439">
    <property type="entry name" value="ABC_transporter-like_ATP-bd"/>
</dbReference>
<keyword evidence="3" id="KW-0813">Transport</keyword>
<proteinExistence type="inferred from homology"/>
<keyword evidence="10" id="KW-1185">Reference proteome</keyword>
<evidence type="ECO:0000313" key="10">
    <source>
        <dbReference type="Proteomes" id="UP001331561"/>
    </source>
</evidence>
<dbReference type="PROSITE" id="PS00211">
    <property type="entry name" value="ABC_TRANSPORTER_1"/>
    <property type="match status" value="1"/>
</dbReference>
<evidence type="ECO:0000256" key="6">
    <source>
        <dbReference type="ARBA" id="ARBA00022840"/>
    </source>
</evidence>
<dbReference type="RefSeq" id="WP_327599396.1">
    <property type="nucleotide sequence ID" value="NZ_JAYXHS010000002.1"/>
</dbReference>
<dbReference type="NCBIfam" id="TIGR01727">
    <property type="entry name" value="oligo_HPY"/>
    <property type="match status" value="1"/>
</dbReference>
<dbReference type="Pfam" id="PF00005">
    <property type="entry name" value="ABC_tran"/>
    <property type="match status" value="1"/>
</dbReference>
<dbReference type="PANTHER" id="PTHR43297">
    <property type="entry name" value="OLIGOPEPTIDE TRANSPORT ATP-BINDING PROTEIN APPD"/>
    <property type="match status" value="1"/>
</dbReference>
<dbReference type="Proteomes" id="UP001331561">
    <property type="component" value="Unassembled WGS sequence"/>
</dbReference>
<keyword evidence="6 9" id="KW-0067">ATP-binding</keyword>
<comment type="similarity">
    <text evidence="2">Belongs to the ABC transporter superfamily.</text>
</comment>
<dbReference type="InterPro" id="IPR050388">
    <property type="entry name" value="ABC_Ni/Peptide_Import"/>
</dbReference>
<evidence type="ECO:0000259" key="8">
    <source>
        <dbReference type="PROSITE" id="PS50893"/>
    </source>
</evidence>
<dbReference type="CDD" id="cd03257">
    <property type="entry name" value="ABC_NikE_OppD_transporters"/>
    <property type="match status" value="1"/>
</dbReference>
<protein>
    <submittedName>
        <fullName evidence="9">ABC transporter ATP-binding protein</fullName>
    </submittedName>
</protein>
<evidence type="ECO:0000256" key="1">
    <source>
        <dbReference type="ARBA" id="ARBA00004417"/>
    </source>
</evidence>
<evidence type="ECO:0000256" key="2">
    <source>
        <dbReference type="ARBA" id="ARBA00005417"/>
    </source>
</evidence>
<dbReference type="GO" id="GO:0005524">
    <property type="term" value="F:ATP binding"/>
    <property type="evidence" value="ECO:0007669"/>
    <property type="project" value="UniProtKB-KW"/>
</dbReference>
<dbReference type="InterPro" id="IPR027417">
    <property type="entry name" value="P-loop_NTPase"/>
</dbReference>
<evidence type="ECO:0000313" key="9">
    <source>
        <dbReference type="EMBL" id="MEC5386430.1"/>
    </source>
</evidence>
<evidence type="ECO:0000256" key="3">
    <source>
        <dbReference type="ARBA" id="ARBA00022448"/>
    </source>
</evidence>
<evidence type="ECO:0000256" key="4">
    <source>
        <dbReference type="ARBA" id="ARBA00022475"/>
    </source>
</evidence>
<dbReference type="Pfam" id="PF08352">
    <property type="entry name" value="oligo_HPY"/>
    <property type="match status" value="1"/>
</dbReference>
<sequence>MSLLEVKDLSIHFKTPGGTLTAVDKLSFSVDAGETLAIVGESGCGKSVTALALMRLLTPSTKVSGSIRFEDRELTTLPERQMRDLRGNRMAIIFQDPMAALNPVMTIGDQIVEAIRAHEKVSKEAARKRAEELLELVHIPEPRRRLDEYPHRFSGGMRQRAAIAMALASKPSVLIADEPTTALDVTIQAQILHLLHRLQRDLGMALILITHDLGVVAETADRVLVMYAGRKVEQQGVNGLFEQPLHPYTQRLMGAKPRLEQDSVGTPQRLQEIPGLVPQLTQLPAGCAFSTRCDMADHVCHSVRPELKSHAGHGLIACHKSEQLDAAEVAAAVATKGIQFIERAPAEQPLARVA</sequence>
<evidence type="ECO:0000256" key="7">
    <source>
        <dbReference type="ARBA" id="ARBA00023136"/>
    </source>
</evidence>
<comment type="caution">
    <text evidence="9">The sequence shown here is derived from an EMBL/GenBank/DDBJ whole genome shotgun (WGS) entry which is preliminary data.</text>
</comment>
<gene>
    <name evidence="9" type="ORF">VVD49_11900</name>
</gene>
<evidence type="ECO:0000256" key="5">
    <source>
        <dbReference type="ARBA" id="ARBA00022741"/>
    </source>
</evidence>
<dbReference type="PANTHER" id="PTHR43297:SF2">
    <property type="entry name" value="DIPEPTIDE TRANSPORT ATP-BINDING PROTEIN DPPD"/>
    <property type="match status" value="1"/>
</dbReference>
<organism evidence="9 10">
    <name type="scientific">Uliginosibacterium silvisoli</name>
    <dbReference type="NCBI Taxonomy" id="3114758"/>
    <lineage>
        <taxon>Bacteria</taxon>
        <taxon>Pseudomonadati</taxon>
        <taxon>Pseudomonadota</taxon>
        <taxon>Betaproteobacteria</taxon>
        <taxon>Rhodocyclales</taxon>
        <taxon>Zoogloeaceae</taxon>
        <taxon>Uliginosibacterium</taxon>
    </lineage>
</organism>
<dbReference type="Gene3D" id="3.40.50.300">
    <property type="entry name" value="P-loop containing nucleotide triphosphate hydrolases"/>
    <property type="match status" value="1"/>
</dbReference>
<comment type="subcellular location">
    <subcellularLocation>
        <location evidence="1">Cell inner membrane</location>
        <topology evidence="1">Peripheral membrane protein</topology>
    </subcellularLocation>
</comment>
<keyword evidence="4" id="KW-1003">Cell membrane</keyword>